<dbReference type="EMBL" id="JXTB01000057">
    <property type="protein sequence ID" value="PON69285.1"/>
    <property type="molecule type" value="Genomic_DNA"/>
</dbReference>
<evidence type="ECO:0000313" key="1">
    <source>
        <dbReference type="EMBL" id="PON69285.1"/>
    </source>
</evidence>
<keyword evidence="2" id="KW-1185">Reference proteome</keyword>
<evidence type="ECO:0000313" key="2">
    <source>
        <dbReference type="Proteomes" id="UP000237105"/>
    </source>
</evidence>
<gene>
    <name evidence="1" type="ORF">PanWU01x14_090080</name>
</gene>
<accession>A0A2P5D7M1</accession>
<comment type="caution">
    <text evidence="1">The sequence shown here is derived from an EMBL/GenBank/DDBJ whole genome shotgun (WGS) entry which is preliminary data.</text>
</comment>
<name>A0A2P5D7M1_PARAD</name>
<sequence>MICKTYTLVVNHLDKGESKMLVTFVGFSIKRVVIVNIVRVKITNYSTHEWGFVVDHEIFFGSPPFLLNPPIRFVLGSRTAPFEFGFDCFKTQVVTVGTESEERQTILTMVIDQNKYRPDSSGQATT</sequence>
<organism evidence="1 2">
    <name type="scientific">Parasponia andersonii</name>
    <name type="common">Sponia andersonii</name>
    <dbReference type="NCBI Taxonomy" id="3476"/>
    <lineage>
        <taxon>Eukaryota</taxon>
        <taxon>Viridiplantae</taxon>
        <taxon>Streptophyta</taxon>
        <taxon>Embryophyta</taxon>
        <taxon>Tracheophyta</taxon>
        <taxon>Spermatophyta</taxon>
        <taxon>Magnoliopsida</taxon>
        <taxon>eudicotyledons</taxon>
        <taxon>Gunneridae</taxon>
        <taxon>Pentapetalae</taxon>
        <taxon>rosids</taxon>
        <taxon>fabids</taxon>
        <taxon>Rosales</taxon>
        <taxon>Cannabaceae</taxon>
        <taxon>Parasponia</taxon>
    </lineage>
</organism>
<dbReference type="Proteomes" id="UP000237105">
    <property type="component" value="Unassembled WGS sequence"/>
</dbReference>
<protein>
    <submittedName>
        <fullName evidence="1">Uncharacterized protein</fullName>
    </submittedName>
</protein>
<dbReference type="AlphaFoldDB" id="A0A2P5D7M1"/>
<proteinExistence type="predicted"/>
<reference evidence="2" key="1">
    <citation type="submission" date="2016-06" db="EMBL/GenBank/DDBJ databases">
        <title>Parallel loss of symbiosis genes in relatives of nitrogen-fixing non-legume Parasponia.</title>
        <authorList>
            <person name="Van Velzen R."/>
            <person name="Holmer R."/>
            <person name="Bu F."/>
            <person name="Rutten L."/>
            <person name="Van Zeijl A."/>
            <person name="Liu W."/>
            <person name="Santuari L."/>
            <person name="Cao Q."/>
            <person name="Sharma T."/>
            <person name="Shen D."/>
            <person name="Roswanjaya Y."/>
            <person name="Wardhani T."/>
            <person name="Kalhor M.S."/>
            <person name="Jansen J."/>
            <person name="Van den Hoogen J."/>
            <person name="Gungor B."/>
            <person name="Hartog M."/>
            <person name="Hontelez J."/>
            <person name="Verver J."/>
            <person name="Yang W.-C."/>
            <person name="Schijlen E."/>
            <person name="Repin R."/>
            <person name="Schilthuizen M."/>
            <person name="Schranz E."/>
            <person name="Heidstra R."/>
            <person name="Miyata K."/>
            <person name="Fedorova E."/>
            <person name="Kohlen W."/>
            <person name="Bisseling T."/>
            <person name="Smit S."/>
            <person name="Geurts R."/>
        </authorList>
    </citation>
    <scope>NUCLEOTIDE SEQUENCE [LARGE SCALE GENOMIC DNA]</scope>
    <source>
        <strain evidence="2">cv. WU1-14</strain>
    </source>
</reference>